<evidence type="ECO:0000259" key="2">
    <source>
        <dbReference type="Pfam" id="PF18962"/>
    </source>
</evidence>
<dbReference type="InterPro" id="IPR013783">
    <property type="entry name" value="Ig-like_fold"/>
</dbReference>
<dbReference type="Proteomes" id="UP000064893">
    <property type="component" value="Chromosome"/>
</dbReference>
<gene>
    <name evidence="3" type="ORF">L21SP5_02215</name>
</gene>
<evidence type="ECO:0000313" key="4">
    <source>
        <dbReference type="Proteomes" id="UP000064893"/>
    </source>
</evidence>
<evidence type="ECO:0000313" key="3">
    <source>
        <dbReference type="EMBL" id="ALO15848.1"/>
    </source>
</evidence>
<dbReference type="STRING" id="1307839.L21SP5_02215"/>
<feature type="chain" id="PRO_5006599433" description="Secretion system C-terminal sorting domain-containing protein" evidence="1">
    <location>
        <begin position="20"/>
        <end position="1516"/>
    </location>
</feature>
<protein>
    <recommendedName>
        <fullName evidence="2">Secretion system C-terminal sorting domain-containing protein</fullName>
    </recommendedName>
</protein>
<dbReference type="Pfam" id="PF18962">
    <property type="entry name" value="Por_Secre_tail"/>
    <property type="match status" value="1"/>
</dbReference>
<accession>A0A0S2I0G5</accession>
<dbReference type="NCBIfam" id="NF038128">
    <property type="entry name" value="choice_anch_J"/>
    <property type="match status" value="4"/>
</dbReference>
<proteinExistence type="predicted"/>
<dbReference type="Gene3D" id="2.60.120.200">
    <property type="match status" value="4"/>
</dbReference>
<feature type="signal peptide" evidence="1">
    <location>
        <begin position="1"/>
        <end position="19"/>
    </location>
</feature>
<dbReference type="NCBIfam" id="TIGR04183">
    <property type="entry name" value="Por_Secre_tail"/>
    <property type="match status" value="1"/>
</dbReference>
<keyword evidence="4" id="KW-1185">Reference proteome</keyword>
<keyword evidence="1" id="KW-0732">Signal</keyword>
<organism evidence="3 4">
    <name type="scientific">Salinivirga cyanobacteriivorans</name>
    <dbReference type="NCBI Taxonomy" id="1307839"/>
    <lineage>
        <taxon>Bacteria</taxon>
        <taxon>Pseudomonadati</taxon>
        <taxon>Bacteroidota</taxon>
        <taxon>Bacteroidia</taxon>
        <taxon>Bacteroidales</taxon>
        <taxon>Salinivirgaceae</taxon>
        <taxon>Salinivirga</taxon>
    </lineage>
</organism>
<name>A0A0S2I0G5_9BACT</name>
<dbReference type="Gene3D" id="2.60.40.10">
    <property type="entry name" value="Immunoglobulins"/>
    <property type="match status" value="1"/>
</dbReference>
<evidence type="ECO:0000256" key="1">
    <source>
        <dbReference type="SAM" id="SignalP"/>
    </source>
</evidence>
<dbReference type="EMBL" id="CP013118">
    <property type="protein sequence ID" value="ALO15848.1"/>
    <property type="molecule type" value="Genomic_DNA"/>
</dbReference>
<dbReference type="InterPro" id="IPR026444">
    <property type="entry name" value="Secre_tail"/>
</dbReference>
<reference evidence="3 4" key="1">
    <citation type="submission" date="2015-11" db="EMBL/GenBank/DDBJ databases">
        <title>Description and complete genome sequence of a novel strain predominating in hypersaline microbial mats and representing a new family of the Bacteriodetes phylum.</title>
        <authorList>
            <person name="Spring S."/>
            <person name="Bunk B."/>
            <person name="Sproer C."/>
            <person name="Klenk H.-P."/>
        </authorList>
    </citation>
    <scope>NUCLEOTIDE SEQUENCE [LARGE SCALE GENOMIC DNA]</scope>
    <source>
        <strain evidence="3 4">L21-Spi-D4</strain>
    </source>
</reference>
<feature type="domain" description="Secretion system C-terminal sorting" evidence="2">
    <location>
        <begin position="1448"/>
        <end position="1513"/>
    </location>
</feature>
<sequence length="1516" mass="161904" precursor="true">MKSLMLLAAFIWPALSAMGQTTVDFETADAGYTPSITDGSGNTDVFNRTDVGVGTNTTFYWAAEDLTVTDPSITLDQIDVSGNTAFNFSVDLLTPNSNDWDVSDEVLITYSLDGGASQNLMWIQSNDDGDDYNAPAAIDADFDGTGDDGSELPAVTDDFGAGVGDDFETFTTPDIALSGNTTLDITIQFVELTSADEGIYMDNITITATGGTPDPEPTNHVADFTATADDAANITLTWTDNDGTQPADAFLLKANTGAITAPADGTEEADDTDLSDGAGAINVASGVGTYTFSNLEGATTYNFEIYPYTNSGADIDFKTDGTVPATSATTLEGTIDWANLQWPDAGTITQGEEYNVYAQVYKAGVTDAAGQGAGIEAWLGYSTEDTDPSTWTNWVPATYNTDDGDNDEYMADLGAEVPVGDFFYASRFQLNGGDYYYGGYNSGGGGAWDGTTNVSGTLIVERPMATIPYSATFDADLGDMYTYSVSGDTKQWYHDGGDQAAAMNGFGSGETEEDWMIFPGIDLSVKANEIVTFETWYNYGSDDANNYLKLMYSTDYAGTGDPSGATWTELTYTQPGASETWAGSGDVDLSAIDGASVYIAFKYHYESGSYRFWKIDNISVAEAPVGEAPVVQNIVATPDAPTSSDAVSISADVTDADGTIASVELNWGTTSGTLDQNITMSNATDDTYVTDSDIPAQADGTTVYYEIVAEDNDANVTTTSEMMYEVFDPTSATLPYVNVFDADLGDMYTYSVVGDQGWFQDEFDGATYAKMSGYSGSAQENEDWLISPAFDFSALTDIKMQFDEAINYANVDVNTNHKVFVSTDYAGVGDPSAATWAEISVTNRATGSSWDFVTVDPISLSTYAGEASVHIGFKYTSTTSEAATWEIDSVVVEEGIAMPAPAISNVMITPDAPTSSDAVSVAADVTDADGTIDSVALVWGLAAGTPEDTVNMTLSTGDTYVADTDIPAQADGTTVYYHVVAIDNDMQETATAEMMYDVYDPVVVTLPYSNDFADGTFGDLTTYSVVGDQVWEVAAYGNPEPGAKVTGYDGGNYTNEDWMITPAIDMSAVTAAKMVFDEAINYANIINDEQEVMVSTDYSGSGDPSAATWIEVPVSGRSAGDNWDFVTVNEIDLTAYAGEASVHVAFKYTSTDSEGATWEIDNILIEEGQALVAPVIENITLTPEQPTSSDAVSVSATITDGDGTIDAATLHWGTDVFYGNTINMSVSSGDTYVTDSDIPAQEDGTMIFYKIVATDNDANETSSDDLAYWAFDPYAGTLPFYEPFYYDLSVMEAVSAVGDQTWNHDSYGYAKMSGYSGGAVENEDWLITPSLDLSAVEGATFVYDEAINYGGTIDDEQEVMISTDYDGAGDPSTATWAELTITNRPAGDSWDFVTVDEVDLADYVGEANVYIAFAYTSTTSNAATWEVDNISVSAADGIIFNSPQDLTVYPNPAQNTLFVNGFNGDAQVDIISMDGKVVMNKQIESNRVDVASLNEGLYIIRITNNNEVYTTRFVKE</sequence>
<dbReference type="PATRIC" id="fig|1307839.3.peg.2333"/>
<dbReference type="KEGG" id="blq:L21SP5_02215"/>